<dbReference type="FunFam" id="4.10.260.10:FF:000001">
    <property type="entry name" value="Guanine nucleotide-binding protein subunit gamma"/>
    <property type="match status" value="1"/>
</dbReference>
<reference evidence="11" key="3">
    <citation type="submission" date="2025-08" db="UniProtKB">
        <authorList>
            <consortium name="Ensembl"/>
        </authorList>
    </citation>
    <scope>IDENTIFICATION</scope>
    <source>
        <strain evidence="11">HSOK</strain>
    </source>
</reference>
<organism evidence="11 12">
    <name type="scientific">Oryzias latipes</name>
    <name type="common">Japanese rice fish</name>
    <name type="synonym">Japanese killifish</name>
    <dbReference type="NCBI Taxonomy" id="8090"/>
    <lineage>
        <taxon>Eukaryota</taxon>
        <taxon>Metazoa</taxon>
        <taxon>Chordata</taxon>
        <taxon>Craniata</taxon>
        <taxon>Vertebrata</taxon>
        <taxon>Euteleostomi</taxon>
        <taxon>Actinopterygii</taxon>
        <taxon>Neopterygii</taxon>
        <taxon>Teleostei</taxon>
        <taxon>Neoteleostei</taxon>
        <taxon>Acanthomorphata</taxon>
        <taxon>Ovalentaria</taxon>
        <taxon>Atherinomorphae</taxon>
        <taxon>Beloniformes</taxon>
        <taxon>Adrianichthyidae</taxon>
        <taxon>Oryziinae</taxon>
        <taxon>Oryzias</taxon>
    </lineage>
</organism>
<dbReference type="GO" id="GO:0031681">
    <property type="term" value="F:G-protein beta-subunit binding"/>
    <property type="evidence" value="ECO:0007669"/>
    <property type="project" value="InterPro"/>
</dbReference>
<dbReference type="SUPFAM" id="SSF48670">
    <property type="entry name" value="Transducin (heterotrimeric G protein), gamma chain"/>
    <property type="match status" value="1"/>
</dbReference>
<evidence type="ECO:0000256" key="7">
    <source>
        <dbReference type="ARBA" id="ARBA00023288"/>
    </source>
</evidence>
<accession>A0A3P9HB29</accession>
<proteinExistence type="inferred from homology"/>
<keyword evidence="6 9" id="KW-0807">Transducer</keyword>
<comment type="similarity">
    <text evidence="2 9">Belongs to the G protein gamma family.</text>
</comment>
<keyword evidence="5 9" id="KW-0472">Membrane</keyword>
<dbReference type="PROSITE" id="PS50058">
    <property type="entry name" value="G_PROTEIN_GAMMA"/>
    <property type="match status" value="1"/>
</dbReference>
<evidence type="ECO:0000259" key="10">
    <source>
        <dbReference type="PROSITE" id="PS50058"/>
    </source>
</evidence>
<name>A0A3P9HB29_ORYLA</name>
<dbReference type="Pfam" id="PF00631">
    <property type="entry name" value="G-gamma"/>
    <property type="match status" value="1"/>
</dbReference>
<dbReference type="AlphaFoldDB" id="A0A3P9HB29"/>
<sequence>MSVLPFSAVLLSRMSSKAPSSNSVAHARRIVQQLKVEAGFERIKVSKASADLMTYCTENARSDPLLMGIQASDNPFKDKKPCTIL</sequence>
<evidence type="ECO:0000256" key="9">
    <source>
        <dbReference type="RuleBase" id="RU004973"/>
    </source>
</evidence>
<evidence type="ECO:0000256" key="3">
    <source>
        <dbReference type="ARBA" id="ARBA00022475"/>
    </source>
</evidence>
<reference key="1">
    <citation type="journal article" date="2007" name="Nature">
        <title>The medaka draft genome and insights into vertebrate genome evolution.</title>
        <authorList>
            <person name="Kasahara M."/>
            <person name="Naruse K."/>
            <person name="Sasaki S."/>
            <person name="Nakatani Y."/>
            <person name="Qu W."/>
            <person name="Ahsan B."/>
            <person name="Yamada T."/>
            <person name="Nagayasu Y."/>
            <person name="Doi K."/>
            <person name="Kasai Y."/>
            <person name="Jindo T."/>
            <person name="Kobayashi D."/>
            <person name="Shimada A."/>
            <person name="Toyoda A."/>
            <person name="Kuroki Y."/>
            <person name="Fujiyama A."/>
            <person name="Sasaki T."/>
            <person name="Shimizu A."/>
            <person name="Asakawa S."/>
            <person name="Shimizu N."/>
            <person name="Hashimoto S."/>
            <person name="Yang J."/>
            <person name="Lee Y."/>
            <person name="Matsushima K."/>
            <person name="Sugano S."/>
            <person name="Sakaizumi M."/>
            <person name="Narita T."/>
            <person name="Ohishi K."/>
            <person name="Haga S."/>
            <person name="Ohta F."/>
            <person name="Nomoto H."/>
            <person name="Nogata K."/>
            <person name="Morishita T."/>
            <person name="Endo T."/>
            <person name="Shin-I T."/>
            <person name="Takeda H."/>
            <person name="Morishita S."/>
            <person name="Kohara Y."/>
        </authorList>
    </citation>
    <scope>NUCLEOTIDE SEQUENCE [LARGE SCALE GENOMIC DNA]</scope>
    <source>
        <strain>Hd-rR</strain>
    </source>
</reference>
<evidence type="ECO:0000256" key="5">
    <source>
        <dbReference type="ARBA" id="ARBA00023136"/>
    </source>
</evidence>
<evidence type="ECO:0000256" key="1">
    <source>
        <dbReference type="ARBA" id="ARBA00004342"/>
    </source>
</evidence>
<dbReference type="CDD" id="cd00068">
    <property type="entry name" value="GGL"/>
    <property type="match status" value="1"/>
</dbReference>
<dbReference type="PRINTS" id="PR00321">
    <property type="entry name" value="GPROTEING"/>
</dbReference>
<dbReference type="PANTHER" id="PTHR13809">
    <property type="entry name" value="GUANINE NUCLEOTIDE-BINDING PROTEIN GAMMA SUBUNIT"/>
    <property type="match status" value="1"/>
</dbReference>
<keyword evidence="8" id="KW-0636">Prenylation</keyword>
<evidence type="ECO:0000313" key="11">
    <source>
        <dbReference type="Ensembl" id="ENSORLP00015004996.1"/>
    </source>
</evidence>
<reference evidence="11" key="4">
    <citation type="submission" date="2025-09" db="UniProtKB">
        <authorList>
            <consortium name="Ensembl"/>
        </authorList>
    </citation>
    <scope>IDENTIFICATION</scope>
    <source>
        <strain evidence="11">HSOK</strain>
    </source>
</reference>
<evidence type="ECO:0000256" key="6">
    <source>
        <dbReference type="ARBA" id="ARBA00023224"/>
    </source>
</evidence>
<dbReference type="SMART" id="SM01224">
    <property type="entry name" value="G_gamma"/>
    <property type="match status" value="1"/>
</dbReference>
<evidence type="ECO:0000256" key="4">
    <source>
        <dbReference type="ARBA" id="ARBA00022481"/>
    </source>
</evidence>
<keyword evidence="4" id="KW-0488">Methylation</keyword>
<dbReference type="InterPro" id="IPR015898">
    <property type="entry name" value="G-protein_gamma-like_dom"/>
</dbReference>
<dbReference type="InterPro" id="IPR036284">
    <property type="entry name" value="GGL_sf"/>
</dbReference>
<protein>
    <recommendedName>
        <fullName evidence="9">Guanine nucleotide-binding protein subunit gamma</fullName>
    </recommendedName>
</protein>
<dbReference type="Gene3D" id="4.10.260.10">
    <property type="entry name" value="Transducin (heterotrimeric G protein), gamma chain"/>
    <property type="match status" value="1"/>
</dbReference>
<evidence type="ECO:0000313" key="12">
    <source>
        <dbReference type="Proteomes" id="UP000265200"/>
    </source>
</evidence>
<evidence type="ECO:0000256" key="8">
    <source>
        <dbReference type="ARBA" id="ARBA00023289"/>
    </source>
</evidence>
<dbReference type="SMART" id="SM00224">
    <property type="entry name" value="GGL"/>
    <property type="match status" value="1"/>
</dbReference>
<dbReference type="InterPro" id="IPR001770">
    <property type="entry name" value="G-protein_gamma"/>
</dbReference>
<dbReference type="Proteomes" id="UP000265200">
    <property type="component" value="Chromosome 17"/>
</dbReference>
<comment type="function">
    <text evidence="9">Guanine nucleotide-binding proteins (G proteins) are involved as a modulator or transducer in various transmembrane signaling systems. The beta and gamma chains are required for the GTPase activity, for replacement of GDP by GTP, and for G protein-effector interaction.</text>
</comment>
<feature type="domain" description="G protein gamma" evidence="10">
    <location>
        <begin position="20"/>
        <end position="85"/>
    </location>
</feature>
<keyword evidence="3 9" id="KW-1003">Cell membrane</keyword>
<evidence type="ECO:0000256" key="2">
    <source>
        <dbReference type="ARBA" id="ARBA00007431"/>
    </source>
</evidence>
<comment type="subcellular location">
    <subcellularLocation>
        <location evidence="1 9">Cell membrane</location>
        <topology evidence="1 9">Lipid-anchor</topology>
        <orientation evidence="1 9">Cytoplasmic side</orientation>
    </subcellularLocation>
</comment>
<dbReference type="GO" id="GO:0007186">
    <property type="term" value="P:G protein-coupled receptor signaling pathway"/>
    <property type="evidence" value="ECO:0007669"/>
    <property type="project" value="InterPro"/>
</dbReference>
<reference evidence="11 12" key="2">
    <citation type="submission" date="2017-04" db="EMBL/GenBank/DDBJ databases">
        <title>CpG methylation of centromeres and impact of large insertions on vertebrate speciation.</title>
        <authorList>
            <person name="Ichikawa K."/>
            <person name="Yoshimura J."/>
            <person name="Morishita S."/>
        </authorList>
    </citation>
    <scope>NUCLEOTIDE SEQUENCE</scope>
    <source>
        <strain evidence="11 12">HSOK</strain>
    </source>
</reference>
<dbReference type="Ensembl" id="ENSORLT00015006655.1">
    <property type="protein sequence ID" value="ENSORLP00015004996.1"/>
    <property type="gene ID" value="ENSORLG00015005782.1"/>
</dbReference>
<keyword evidence="7 9" id="KW-0449">Lipoprotein</keyword>
<comment type="subunit">
    <text evidence="9">G proteins are composed of 3 units; alpha, beta and gamma.</text>
</comment>
<dbReference type="GO" id="GO:0005834">
    <property type="term" value="C:heterotrimeric G-protein complex"/>
    <property type="evidence" value="ECO:0007669"/>
    <property type="project" value="InterPro"/>
</dbReference>